<reference evidence="1 2" key="1">
    <citation type="submission" date="2017-11" db="EMBL/GenBank/DDBJ databases">
        <title>Reclassification of Bisgaard taxon 5 as Caviibacterium pharyngocola gen. nov., sp. nov.</title>
        <authorList>
            <person name="Christensen H."/>
        </authorList>
    </citation>
    <scope>NUCLEOTIDE SEQUENCE [LARGE SCALE GENOMIC DNA]</scope>
    <source>
        <strain evidence="1 2">7_3</strain>
    </source>
</reference>
<comment type="caution">
    <text evidence="1">The sequence shown here is derived from an EMBL/GenBank/DDBJ whole genome shotgun (WGS) entry which is preliminary data.</text>
</comment>
<evidence type="ECO:0000313" key="2">
    <source>
        <dbReference type="Proteomes" id="UP000230282"/>
    </source>
</evidence>
<protein>
    <submittedName>
        <fullName evidence="1">Uncharacterized protein</fullName>
    </submittedName>
</protein>
<proteinExistence type="predicted"/>
<keyword evidence="2" id="KW-1185">Reference proteome</keyword>
<dbReference type="EMBL" id="PHGZ01000013">
    <property type="protein sequence ID" value="PJG82873.1"/>
    <property type="molecule type" value="Genomic_DNA"/>
</dbReference>
<dbReference type="Proteomes" id="UP000230282">
    <property type="component" value="Unassembled WGS sequence"/>
</dbReference>
<accession>A0A2M8RVG5</accession>
<dbReference type="Pfam" id="PF26125">
    <property type="entry name" value="AcrVA2-like"/>
    <property type="match status" value="1"/>
</dbReference>
<organism evidence="1 2">
    <name type="scientific">Caviibacterium pharyngocola</name>
    <dbReference type="NCBI Taxonomy" id="28159"/>
    <lineage>
        <taxon>Bacteria</taxon>
        <taxon>Pseudomonadati</taxon>
        <taxon>Pseudomonadota</taxon>
        <taxon>Gammaproteobacteria</taxon>
        <taxon>Pasteurellales</taxon>
        <taxon>Pasteurellaceae</taxon>
        <taxon>Caviibacterium</taxon>
    </lineage>
</organism>
<dbReference type="InterPro" id="IPR058915">
    <property type="entry name" value="AcrVA2-like"/>
</dbReference>
<name>A0A2M8RVG5_9PAST</name>
<evidence type="ECO:0000313" key="1">
    <source>
        <dbReference type="EMBL" id="PJG82873.1"/>
    </source>
</evidence>
<sequence>MGDIMSKIRITEKSSYGPIRFEARYSFLQEMFNVAKKKIINKEQDCYQFVGNWIDKNINGDNLELILNIDIFTRFLASGRIIYELDKILFEALSITELDIPCSTLNLPYSTFYIQLGEYSSLFDGVYVDKYISSEDVNGEEDTIWFYFVYKNYAKNKTSLSQLRRDKICGDKLRSCELDISEPNSIIKDILQNEITSSFYIQYSIAERNGTLNNENTQLHLQKEKLESEEILKLFPLVVNLILYINSQNNDVIEDWNKDTPIEKTLRLEKGNNVNERKNLEKGLLEAGYSKVLYVGKNFAKTKEANLLAKALTTGKILSTHFRRGHFRNQPYGKNNLLRKVVFIAPTIVNEGGEMLGKIIKLQDKG</sequence>
<dbReference type="AlphaFoldDB" id="A0A2M8RVG5"/>
<gene>
    <name evidence="1" type="ORF">CVP04_05755</name>
</gene>